<dbReference type="InterPro" id="IPR047057">
    <property type="entry name" value="MerR_fam"/>
</dbReference>
<dbReference type="PANTHER" id="PTHR30204:SF92">
    <property type="entry name" value="HTH-TYPE TRANSCRIPTIONAL REGULATOR ZNTR"/>
    <property type="match status" value="1"/>
</dbReference>
<proteinExistence type="predicted"/>
<evidence type="ECO:0000259" key="2">
    <source>
        <dbReference type="PROSITE" id="PS50937"/>
    </source>
</evidence>
<organism evidence="3">
    <name type="scientific">uncultured Pleomorphomonas sp</name>
    <dbReference type="NCBI Taxonomy" id="442121"/>
    <lineage>
        <taxon>Bacteria</taxon>
        <taxon>Pseudomonadati</taxon>
        <taxon>Pseudomonadota</taxon>
        <taxon>Alphaproteobacteria</taxon>
        <taxon>Hyphomicrobiales</taxon>
        <taxon>Pleomorphomonadaceae</taxon>
        <taxon>Pleomorphomonas</taxon>
        <taxon>environmental samples</taxon>
    </lineage>
</organism>
<dbReference type="PROSITE" id="PS50937">
    <property type="entry name" value="HTH_MERR_2"/>
    <property type="match status" value="1"/>
</dbReference>
<dbReference type="SMART" id="SM00422">
    <property type="entry name" value="HTH_MERR"/>
    <property type="match status" value="1"/>
</dbReference>
<accession>A0A212L459</accession>
<evidence type="ECO:0000256" key="1">
    <source>
        <dbReference type="ARBA" id="ARBA00023125"/>
    </source>
</evidence>
<dbReference type="Gene3D" id="1.10.1660.10">
    <property type="match status" value="1"/>
</dbReference>
<evidence type="ECO:0000313" key="3">
    <source>
        <dbReference type="EMBL" id="SCM72331.1"/>
    </source>
</evidence>
<keyword evidence="1" id="KW-0238">DNA-binding</keyword>
<dbReference type="InterPro" id="IPR000551">
    <property type="entry name" value="MerR-type_HTH_dom"/>
</dbReference>
<dbReference type="AlphaFoldDB" id="A0A212L459"/>
<gene>
    <name evidence="3" type="ORF">KL86PLE_100553</name>
</gene>
<dbReference type="PRINTS" id="PR00040">
    <property type="entry name" value="HTHMERR"/>
</dbReference>
<name>A0A212L459_9HYPH</name>
<dbReference type="PROSITE" id="PS00552">
    <property type="entry name" value="HTH_MERR_1"/>
    <property type="match status" value="1"/>
</dbReference>
<dbReference type="GO" id="GO:0003700">
    <property type="term" value="F:DNA-binding transcription factor activity"/>
    <property type="evidence" value="ECO:0007669"/>
    <property type="project" value="InterPro"/>
</dbReference>
<reference evidence="3" key="1">
    <citation type="submission" date="2016-08" db="EMBL/GenBank/DDBJ databases">
        <authorList>
            <person name="Seilhamer J.J."/>
        </authorList>
    </citation>
    <scope>NUCLEOTIDE SEQUENCE</scope>
    <source>
        <strain evidence="3">86</strain>
    </source>
</reference>
<dbReference type="InterPro" id="IPR009061">
    <property type="entry name" value="DNA-bd_dom_put_sf"/>
</dbReference>
<sequence>MLGSDTYVRVKGLVMQIGELSRRTGVSIRMLRHYEAVGLIAPERTAAGYRRFAAADVDTIRRIAVLSEAGLTLAAIRALLPCARGALAGEAPCPAFRAGVRAKIADIDAKMSALAESRRILSEWA</sequence>
<feature type="domain" description="HTH merR-type" evidence="2">
    <location>
        <begin position="14"/>
        <end position="82"/>
    </location>
</feature>
<dbReference type="Pfam" id="PF13411">
    <property type="entry name" value="MerR_1"/>
    <property type="match status" value="1"/>
</dbReference>
<dbReference type="EMBL" id="FMJD01000002">
    <property type="protein sequence ID" value="SCM72331.1"/>
    <property type="molecule type" value="Genomic_DNA"/>
</dbReference>
<protein>
    <submittedName>
        <fullName evidence="3">Transcriptional regulator, MerR family</fullName>
    </submittedName>
</protein>
<dbReference type="PANTHER" id="PTHR30204">
    <property type="entry name" value="REDOX-CYCLING DRUG-SENSING TRANSCRIPTIONAL ACTIVATOR SOXR"/>
    <property type="match status" value="1"/>
</dbReference>
<dbReference type="SUPFAM" id="SSF46955">
    <property type="entry name" value="Putative DNA-binding domain"/>
    <property type="match status" value="1"/>
</dbReference>
<dbReference type="RefSeq" id="WP_353884641.1">
    <property type="nucleotide sequence ID" value="NZ_LT608334.1"/>
</dbReference>
<dbReference type="CDD" id="cd01282">
    <property type="entry name" value="HTH_MerR-like_sg3"/>
    <property type="match status" value="1"/>
</dbReference>
<dbReference type="GO" id="GO:0003677">
    <property type="term" value="F:DNA binding"/>
    <property type="evidence" value="ECO:0007669"/>
    <property type="project" value="UniProtKB-KW"/>
</dbReference>